<name>A0AB39I927_9PSED</name>
<organism evidence="1">
    <name type="scientific">Pseudomonas sp. Hg7Tf</name>
    <dbReference type="NCBI Taxonomy" id="3236988"/>
    <lineage>
        <taxon>Bacteria</taxon>
        <taxon>Pseudomonadati</taxon>
        <taxon>Pseudomonadota</taxon>
        <taxon>Gammaproteobacteria</taxon>
        <taxon>Pseudomonadales</taxon>
        <taxon>Pseudomonadaceae</taxon>
        <taxon>Pseudomonas</taxon>
    </lineage>
</organism>
<evidence type="ECO:0000313" key="1">
    <source>
        <dbReference type="EMBL" id="XDK39270.1"/>
    </source>
</evidence>
<reference evidence="1" key="1">
    <citation type="submission" date="2024-07" db="EMBL/GenBank/DDBJ databases">
        <title>Identification and characteristics of a novel species of coltsfoot's symbiotic bacteria.</title>
        <authorList>
            <person name="Juszczyk A."/>
            <person name="Jasielczuk I."/>
            <person name="Gurgul A."/>
            <person name="Rogala M."/>
            <person name="Kowalczyk A."/>
            <person name="Szmatola T."/>
            <person name="Kosecka-Strojek M."/>
            <person name="Arent Z."/>
            <person name="Latowski D."/>
        </authorList>
    </citation>
    <scope>NUCLEOTIDE SEQUENCE</scope>
    <source>
        <strain evidence="1">Hg7Tf</strain>
    </source>
</reference>
<gene>
    <name evidence="1" type="ORF">AB4Y39_11540</name>
</gene>
<dbReference type="AlphaFoldDB" id="A0AB39I927"/>
<proteinExistence type="predicted"/>
<protein>
    <submittedName>
        <fullName evidence="1">Uncharacterized protein</fullName>
    </submittedName>
</protein>
<accession>A0AB39I927</accession>
<dbReference type="RefSeq" id="WP_368491691.1">
    <property type="nucleotide sequence ID" value="NZ_CP162607.1"/>
</dbReference>
<dbReference type="EMBL" id="CP162607">
    <property type="protein sequence ID" value="XDK39270.1"/>
    <property type="molecule type" value="Genomic_DNA"/>
</dbReference>
<sequence>MVVNLNSIPTANPPGAINLRVTFFLKKKPVASLNVGEAVTLTITFDSIGVGTSEPMAMYRKESPADVTINPGNLAFMERNGDTQIALRYGAPGGAEQSVVFIR</sequence>